<dbReference type="Pfam" id="PF01565">
    <property type="entry name" value="FAD_binding_4"/>
    <property type="match status" value="1"/>
</dbReference>
<dbReference type="InParanoid" id="A0A165LMR3"/>
<gene>
    <name evidence="7" type="ORF">EXIGLDRAFT_746840</name>
</gene>
<dbReference type="InterPro" id="IPR006094">
    <property type="entry name" value="Oxid_FAD_bind_N"/>
</dbReference>
<keyword evidence="2" id="KW-0285">Flavoprotein</keyword>
<dbReference type="Gene3D" id="3.40.462.20">
    <property type="match status" value="1"/>
</dbReference>
<evidence type="ECO:0000259" key="6">
    <source>
        <dbReference type="PROSITE" id="PS51387"/>
    </source>
</evidence>
<evidence type="ECO:0000256" key="2">
    <source>
        <dbReference type="ARBA" id="ARBA00022630"/>
    </source>
</evidence>
<dbReference type="AlphaFoldDB" id="A0A165LMR3"/>
<reference evidence="7 8" key="1">
    <citation type="journal article" date="2016" name="Mol. Biol. Evol.">
        <title>Comparative Genomics of Early-Diverging Mushroom-Forming Fungi Provides Insights into the Origins of Lignocellulose Decay Capabilities.</title>
        <authorList>
            <person name="Nagy L.G."/>
            <person name="Riley R."/>
            <person name="Tritt A."/>
            <person name="Adam C."/>
            <person name="Daum C."/>
            <person name="Floudas D."/>
            <person name="Sun H."/>
            <person name="Yadav J.S."/>
            <person name="Pangilinan J."/>
            <person name="Larsson K.H."/>
            <person name="Matsuura K."/>
            <person name="Barry K."/>
            <person name="Labutti K."/>
            <person name="Kuo R."/>
            <person name="Ohm R.A."/>
            <person name="Bhattacharya S.S."/>
            <person name="Shirouzu T."/>
            <person name="Yoshinaga Y."/>
            <person name="Martin F.M."/>
            <person name="Grigoriev I.V."/>
            <person name="Hibbett D.S."/>
        </authorList>
    </citation>
    <scope>NUCLEOTIDE SEQUENCE [LARGE SCALE GENOMIC DNA]</scope>
    <source>
        <strain evidence="7 8">HHB12029</strain>
    </source>
</reference>
<dbReference type="PANTHER" id="PTHR42973">
    <property type="entry name" value="BINDING OXIDOREDUCTASE, PUTATIVE (AFU_ORTHOLOGUE AFUA_1G17690)-RELATED"/>
    <property type="match status" value="1"/>
</dbReference>
<dbReference type="GO" id="GO:0071949">
    <property type="term" value="F:FAD binding"/>
    <property type="evidence" value="ECO:0007669"/>
    <property type="project" value="InterPro"/>
</dbReference>
<evidence type="ECO:0000256" key="5">
    <source>
        <dbReference type="SAM" id="SignalP"/>
    </source>
</evidence>
<dbReference type="SUPFAM" id="SSF56176">
    <property type="entry name" value="FAD-binding/transporter-associated domain-like"/>
    <property type="match status" value="1"/>
</dbReference>
<dbReference type="PROSITE" id="PS51387">
    <property type="entry name" value="FAD_PCMH"/>
    <property type="match status" value="1"/>
</dbReference>
<evidence type="ECO:0000256" key="4">
    <source>
        <dbReference type="ARBA" id="ARBA00023002"/>
    </source>
</evidence>
<keyword evidence="4" id="KW-0560">Oxidoreductase</keyword>
<dbReference type="InterPro" id="IPR016166">
    <property type="entry name" value="FAD-bd_PCMH"/>
</dbReference>
<dbReference type="InterPro" id="IPR050416">
    <property type="entry name" value="FAD-linked_Oxidoreductase"/>
</dbReference>
<keyword evidence="3" id="KW-0274">FAD</keyword>
<feature type="chain" id="PRO_5007861780" evidence="5">
    <location>
        <begin position="24"/>
        <end position="483"/>
    </location>
</feature>
<keyword evidence="5" id="KW-0732">Signal</keyword>
<dbReference type="PANTHER" id="PTHR42973:SF13">
    <property type="entry name" value="FAD-BINDING PCMH-TYPE DOMAIN-CONTAINING PROTEIN"/>
    <property type="match status" value="1"/>
</dbReference>
<evidence type="ECO:0000256" key="1">
    <source>
        <dbReference type="ARBA" id="ARBA00005466"/>
    </source>
</evidence>
<dbReference type="OrthoDB" id="2151789at2759"/>
<evidence type="ECO:0000313" key="8">
    <source>
        <dbReference type="Proteomes" id="UP000077266"/>
    </source>
</evidence>
<organism evidence="7 8">
    <name type="scientific">Exidia glandulosa HHB12029</name>
    <dbReference type="NCBI Taxonomy" id="1314781"/>
    <lineage>
        <taxon>Eukaryota</taxon>
        <taxon>Fungi</taxon>
        <taxon>Dikarya</taxon>
        <taxon>Basidiomycota</taxon>
        <taxon>Agaricomycotina</taxon>
        <taxon>Agaricomycetes</taxon>
        <taxon>Auriculariales</taxon>
        <taxon>Exidiaceae</taxon>
        <taxon>Exidia</taxon>
    </lineage>
</organism>
<dbReference type="Gene3D" id="3.30.465.10">
    <property type="match status" value="1"/>
</dbReference>
<feature type="signal peptide" evidence="5">
    <location>
        <begin position="1"/>
        <end position="23"/>
    </location>
</feature>
<dbReference type="EMBL" id="KV425923">
    <property type="protein sequence ID" value="KZV98071.1"/>
    <property type="molecule type" value="Genomic_DNA"/>
</dbReference>
<dbReference type="InterPro" id="IPR036318">
    <property type="entry name" value="FAD-bd_PCMH-like_sf"/>
</dbReference>
<sequence>MRHPFSSLPCLLLASFSARQAYALVEYIDVCNEIKTSVSNASAVFFPGSFTYSNDIAHWAGSSKELAACSVEPGTAADVGTVLKIVGANAVPFAVKGGGHASNPGFSSTTGIHISMARFSDVVFDATTKTATIGAGLVWDDVYAALEPHGVNVVGGRVSGVGVAGFTLGGGYSWKSNQFGLTVDTVVAYELVTPNGTVRTVNASDANLFWALKGGGNRLGVVTRFTLKTFPQTEVFGGIIIYLGDQIAALANATLEFQNTVSDVKAQVITTLNVAAGLPGAVLLLFYDAPTAPAGTFDMFMNIPAFSKDVKTRSFLSLVQSSPVNLAPPTRAIFNTVTLPSYTSALMDAVVNETLARGAALTLQSGTFISYDIEPFAPGFLQRSRTSDSAFPPTRSQGVPLNIYYSWGLSAADAAFQDAARASAARIEALVGGSSKLPRYPNYSIYDTPLADMFGVAGTARLRSVAQSVDPKGVMNLAGGFKL</sequence>
<dbReference type="Proteomes" id="UP000077266">
    <property type="component" value="Unassembled WGS sequence"/>
</dbReference>
<keyword evidence="8" id="KW-1185">Reference proteome</keyword>
<dbReference type="InterPro" id="IPR016167">
    <property type="entry name" value="FAD-bd_PCMH_sub1"/>
</dbReference>
<protein>
    <submittedName>
        <fullName evidence="7">FAD-binding domain-containing protein</fullName>
    </submittedName>
</protein>
<feature type="domain" description="FAD-binding PCMH-type" evidence="6">
    <location>
        <begin position="63"/>
        <end position="232"/>
    </location>
</feature>
<name>A0A165LMR3_EXIGL</name>
<evidence type="ECO:0000313" key="7">
    <source>
        <dbReference type="EMBL" id="KZV98071.1"/>
    </source>
</evidence>
<dbReference type="GO" id="GO:0016491">
    <property type="term" value="F:oxidoreductase activity"/>
    <property type="evidence" value="ECO:0007669"/>
    <property type="project" value="UniProtKB-KW"/>
</dbReference>
<dbReference type="STRING" id="1314781.A0A165LMR3"/>
<accession>A0A165LMR3</accession>
<dbReference type="InterPro" id="IPR016169">
    <property type="entry name" value="FAD-bd_PCMH_sub2"/>
</dbReference>
<dbReference type="Gene3D" id="3.30.43.10">
    <property type="entry name" value="Uridine Diphospho-n-acetylenolpyruvylglucosamine Reductase, domain 2"/>
    <property type="match status" value="1"/>
</dbReference>
<proteinExistence type="inferred from homology"/>
<evidence type="ECO:0000256" key="3">
    <source>
        <dbReference type="ARBA" id="ARBA00022827"/>
    </source>
</evidence>
<comment type="similarity">
    <text evidence="1">Belongs to the oxygen-dependent FAD-linked oxidoreductase family.</text>
</comment>